<keyword evidence="8" id="KW-0626">Porin</keyword>
<evidence type="ECO:0000259" key="12">
    <source>
        <dbReference type="Pfam" id="PF13609"/>
    </source>
</evidence>
<comment type="caution">
    <text evidence="13">The sequence shown here is derived from an EMBL/GenBank/DDBJ whole genome shotgun (WGS) entry which is preliminary data.</text>
</comment>
<feature type="chain" id="PRO_5026019078" evidence="11">
    <location>
        <begin position="21"/>
        <end position="404"/>
    </location>
</feature>
<dbReference type="InterPro" id="IPR023614">
    <property type="entry name" value="Porin_dom_sf"/>
</dbReference>
<name>A0A6I1EW66_9BURK</name>
<comment type="subcellular location">
    <subcellularLocation>
        <location evidence="1">Cell outer membrane</location>
        <topology evidence="1">Multi-pass membrane protein</topology>
    </subcellularLocation>
</comment>
<evidence type="ECO:0000256" key="1">
    <source>
        <dbReference type="ARBA" id="ARBA00004571"/>
    </source>
</evidence>
<dbReference type="InterPro" id="IPR002299">
    <property type="entry name" value="Porin_Neis"/>
</dbReference>
<keyword evidence="9" id="KW-0472">Membrane</keyword>
<protein>
    <submittedName>
        <fullName evidence="13">Porin</fullName>
    </submittedName>
</protein>
<dbReference type="GO" id="GO:0009279">
    <property type="term" value="C:cell outer membrane"/>
    <property type="evidence" value="ECO:0007669"/>
    <property type="project" value="UniProtKB-SubCell"/>
</dbReference>
<organism evidence="13 14">
    <name type="scientific">Sutterella seckii</name>
    <dbReference type="NCBI Taxonomy" id="1944635"/>
    <lineage>
        <taxon>Bacteria</taxon>
        <taxon>Pseudomonadati</taxon>
        <taxon>Pseudomonadota</taxon>
        <taxon>Betaproteobacteria</taxon>
        <taxon>Burkholderiales</taxon>
        <taxon>Sutterellaceae</taxon>
        <taxon>Sutterella</taxon>
    </lineage>
</organism>
<evidence type="ECO:0000256" key="8">
    <source>
        <dbReference type="ARBA" id="ARBA00023114"/>
    </source>
</evidence>
<dbReference type="InterPro" id="IPR050298">
    <property type="entry name" value="Gram-neg_bact_OMP"/>
</dbReference>
<sequence length="404" mass="43459">MKKTLAALAVLGAFAGSAMAADVTLYGAIDQGLSYTYSDVKGFDGSKVVDGDNTFEMTSGIDTASKFGLKGVEDLGNGYKVGFKLENGVSTDDGTLGQDGRLFGREAALTVYGPFGELAFGRMGGIASSAGTYDLLGYVESFDGGDNAVWGFDASDRYDNMITYATPRVAGLQGIVQYSFKTDSKAERDDKKTMTEGESTAERYFSVGVTGEYGPAQFAAGYELTKYSTLDRVAEYKFEPDDHNLVFVGGNYDFGVAKLFAEAQYFSGARSIFSDSFDVGSSIVYNEGDETTPASYYATEKGYKGYGLHLGTVAPVAGGELCVGLYYVDATLEDLYTSEYDGKKDLDAKYYGLAARYGYELSERTKIYVGGGYAEATLDKYDESLASDYKEKIGNVYVGLAHTF</sequence>
<evidence type="ECO:0000256" key="10">
    <source>
        <dbReference type="ARBA" id="ARBA00023237"/>
    </source>
</evidence>
<dbReference type="Proteomes" id="UP000430564">
    <property type="component" value="Unassembled WGS sequence"/>
</dbReference>
<proteinExistence type="predicted"/>
<dbReference type="Gene3D" id="2.40.160.10">
    <property type="entry name" value="Porin"/>
    <property type="match status" value="1"/>
</dbReference>
<dbReference type="PRINTS" id="PR00184">
    <property type="entry name" value="NEISSPPORIN"/>
</dbReference>
<dbReference type="CDD" id="cd00342">
    <property type="entry name" value="gram_neg_porins"/>
    <property type="match status" value="1"/>
</dbReference>
<keyword evidence="7" id="KW-0406">Ion transport</keyword>
<evidence type="ECO:0000256" key="4">
    <source>
        <dbReference type="ARBA" id="ARBA00022452"/>
    </source>
</evidence>
<comment type="subunit">
    <text evidence="2">Homotrimer.</text>
</comment>
<feature type="signal peptide" evidence="11">
    <location>
        <begin position="1"/>
        <end position="20"/>
    </location>
</feature>
<evidence type="ECO:0000256" key="9">
    <source>
        <dbReference type="ARBA" id="ARBA00023136"/>
    </source>
</evidence>
<accession>A0A6I1EW66</accession>
<dbReference type="InterPro" id="IPR033900">
    <property type="entry name" value="Gram_neg_porin_domain"/>
</dbReference>
<evidence type="ECO:0000256" key="7">
    <source>
        <dbReference type="ARBA" id="ARBA00023065"/>
    </source>
</evidence>
<keyword evidence="4" id="KW-1134">Transmembrane beta strand</keyword>
<dbReference type="AlphaFoldDB" id="A0A6I1EW66"/>
<keyword evidence="6 11" id="KW-0732">Signal</keyword>
<dbReference type="PANTHER" id="PTHR34501:SF9">
    <property type="entry name" value="MAJOR OUTER MEMBRANE PROTEIN P.IA"/>
    <property type="match status" value="1"/>
</dbReference>
<reference evidence="13 14" key="1">
    <citation type="submission" date="2019-10" db="EMBL/GenBank/DDBJ databases">
        <title>Genome diversity of Sutterella seckii.</title>
        <authorList>
            <person name="Chaplin A.V."/>
            <person name="Sokolova S.R."/>
            <person name="Mosin K.A."/>
            <person name="Ivanova E.L."/>
            <person name="Kochetkova T.O."/>
            <person name="Goltsov A.Y."/>
            <person name="Trofimov D.Y."/>
            <person name="Efimov B.A."/>
        </authorList>
    </citation>
    <scope>NUCLEOTIDE SEQUENCE [LARGE SCALE GENOMIC DNA]</scope>
    <source>
        <strain evidence="13 14">ASD393</strain>
    </source>
</reference>
<dbReference type="RefSeq" id="WP_152157336.1">
    <property type="nucleotide sequence ID" value="NZ_WEHX01000002.1"/>
</dbReference>
<evidence type="ECO:0000256" key="2">
    <source>
        <dbReference type="ARBA" id="ARBA00011233"/>
    </source>
</evidence>
<dbReference type="SUPFAM" id="SSF56935">
    <property type="entry name" value="Porins"/>
    <property type="match status" value="1"/>
</dbReference>
<dbReference type="GO" id="GO:0006811">
    <property type="term" value="P:monoatomic ion transport"/>
    <property type="evidence" value="ECO:0007669"/>
    <property type="project" value="UniProtKB-KW"/>
</dbReference>
<evidence type="ECO:0000313" key="13">
    <source>
        <dbReference type="EMBL" id="KAB7663064.1"/>
    </source>
</evidence>
<dbReference type="EMBL" id="WEHX01000002">
    <property type="protein sequence ID" value="KAB7663064.1"/>
    <property type="molecule type" value="Genomic_DNA"/>
</dbReference>
<dbReference type="PANTHER" id="PTHR34501">
    <property type="entry name" value="PROTEIN YDDL-RELATED"/>
    <property type="match status" value="1"/>
</dbReference>
<keyword evidence="5" id="KW-0812">Transmembrane</keyword>
<evidence type="ECO:0000313" key="14">
    <source>
        <dbReference type="Proteomes" id="UP000430564"/>
    </source>
</evidence>
<keyword evidence="3" id="KW-0813">Transport</keyword>
<dbReference type="OrthoDB" id="8520696at2"/>
<dbReference type="Pfam" id="PF13609">
    <property type="entry name" value="Porin_4"/>
    <property type="match status" value="1"/>
</dbReference>
<evidence type="ECO:0000256" key="6">
    <source>
        <dbReference type="ARBA" id="ARBA00022729"/>
    </source>
</evidence>
<evidence type="ECO:0000256" key="3">
    <source>
        <dbReference type="ARBA" id="ARBA00022448"/>
    </source>
</evidence>
<feature type="domain" description="Porin" evidence="12">
    <location>
        <begin position="7"/>
        <end position="375"/>
    </location>
</feature>
<gene>
    <name evidence="13" type="ORF">GBM95_00745</name>
</gene>
<evidence type="ECO:0000256" key="11">
    <source>
        <dbReference type="SAM" id="SignalP"/>
    </source>
</evidence>
<dbReference type="GO" id="GO:0015288">
    <property type="term" value="F:porin activity"/>
    <property type="evidence" value="ECO:0007669"/>
    <property type="project" value="UniProtKB-KW"/>
</dbReference>
<evidence type="ECO:0000256" key="5">
    <source>
        <dbReference type="ARBA" id="ARBA00022692"/>
    </source>
</evidence>
<keyword evidence="10" id="KW-0998">Cell outer membrane</keyword>
<dbReference type="GO" id="GO:0046930">
    <property type="term" value="C:pore complex"/>
    <property type="evidence" value="ECO:0007669"/>
    <property type="project" value="UniProtKB-KW"/>
</dbReference>